<evidence type="ECO:0000256" key="1">
    <source>
        <dbReference type="ARBA" id="ARBA00009437"/>
    </source>
</evidence>
<evidence type="ECO:0000256" key="2">
    <source>
        <dbReference type="ARBA" id="ARBA00023015"/>
    </source>
</evidence>
<dbReference type="AlphaFoldDB" id="A0A8J2YFA7"/>
<sequence>MIVTMSSLHNFLSGLDLRKIKHMLALAEHGSFCKAAEAMNITQPALSRSIQSLEDALGVRLFDRASRNIQLTPVGYLGIEAARQILASAAEFHRMVGHADLDEIGELKIGLGNVTSALFGPPLLRGFAERHPQLRLILQVDAPEKLYDMLLTERIDVVVGNTEAMPSFVEFDIDTVGSFQRGFFARAGHPLCEKEVLTTDDLAAYAVGATYPLPESVVKTIKNTYGFGSVDAFFRLRSNHYGALVDLMLNSDAVVFGSNIAYLRQFRAGEVVQLNVTPLFPADMPLTIASVAGRTISPTAPLIGSIIRESIAA</sequence>
<gene>
    <name evidence="6" type="ORF">GCM10007276_18260</name>
</gene>
<dbReference type="CDD" id="cd05466">
    <property type="entry name" value="PBP2_LTTR_substrate"/>
    <property type="match status" value="1"/>
</dbReference>
<evidence type="ECO:0000256" key="4">
    <source>
        <dbReference type="ARBA" id="ARBA00023163"/>
    </source>
</evidence>
<dbReference type="GO" id="GO:0003700">
    <property type="term" value="F:DNA-binding transcription factor activity"/>
    <property type="evidence" value="ECO:0007669"/>
    <property type="project" value="InterPro"/>
</dbReference>
<dbReference type="Proteomes" id="UP000602745">
    <property type="component" value="Unassembled WGS sequence"/>
</dbReference>
<dbReference type="InterPro" id="IPR036390">
    <property type="entry name" value="WH_DNA-bd_sf"/>
</dbReference>
<accession>A0A8J2YFA7</accession>
<dbReference type="Gene3D" id="1.10.10.10">
    <property type="entry name" value="Winged helix-like DNA-binding domain superfamily/Winged helix DNA-binding domain"/>
    <property type="match status" value="1"/>
</dbReference>
<dbReference type="GO" id="GO:0005829">
    <property type="term" value="C:cytosol"/>
    <property type="evidence" value="ECO:0007669"/>
    <property type="project" value="TreeGrafter"/>
</dbReference>
<evidence type="ECO:0000313" key="6">
    <source>
        <dbReference type="EMBL" id="GGE41241.1"/>
    </source>
</evidence>
<dbReference type="PANTHER" id="PTHR30419:SF30">
    <property type="entry name" value="LYSR FAMILY TRANSCRIPTIONAL REGULATOR"/>
    <property type="match status" value="1"/>
</dbReference>
<keyword evidence="7" id="KW-1185">Reference proteome</keyword>
<evidence type="ECO:0000313" key="7">
    <source>
        <dbReference type="Proteomes" id="UP000602745"/>
    </source>
</evidence>
<dbReference type="InterPro" id="IPR036388">
    <property type="entry name" value="WH-like_DNA-bd_sf"/>
</dbReference>
<dbReference type="EMBL" id="BMCP01000002">
    <property type="protein sequence ID" value="GGE41241.1"/>
    <property type="molecule type" value="Genomic_DNA"/>
</dbReference>
<reference evidence="6" key="1">
    <citation type="journal article" date="2014" name="Int. J. Syst. Evol. Microbiol.">
        <title>Complete genome sequence of Corynebacterium casei LMG S-19264T (=DSM 44701T), isolated from a smear-ripened cheese.</title>
        <authorList>
            <consortium name="US DOE Joint Genome Institute (JGI-PGF)"/>
            <person name="Walter F."/>
            <person name="Albersmeier A."/>
            <person name="Kalinowski J."/>
            <person name="Ruckert C."/>
        </authorList>
    </citation>
    <scope>NUCLEOTIDE SEQUENCE</scope>
    <source>
        <strain evidence="6">CCM 7684</strain>
    </source>
</reference>
<dbReference type="InterPro" id="IPR000847">
    <property type="entry name" value="LysR_HTH_N"/>
</dbReference>
<dbReference type="InterPro" id="IPR050950">
    <property type="entry name" value="HTH-type_LysR_regulators"/>
</dbReference>
<dbReference type="SUPFAM" id="SSF46785">
    <property type="entry name" value="Winged helix' DNA-binding domain"/>
    <property type="match status" value="1"/>
</dbReference>
<keyword evidence="3" id="KW-0238">DNA-binding</keyword>
<keyword evidence="2" id="KW-0805">Transcription regulation</keyword>
<keyword evidence="4" id="KW-0804">Transcription</keyword>
<dbReference type="SUPFAM" id="SSF53850">
    <property type="entry name" value="Periplasmic binding protein-like II"/>
    <property type="match status" value="1"/>
</dbReference>
<dbReference type="Pfam" id="PF00126">
    <property type="entry name" value="HTH_1"/>
    <property type="match status" value="1"/>
</dbReference>
<feature type="domain" description="HTH lysR-type" evidence="5">
    <location>
        <begin position="15"/>
        <end position="72"/>
    </location>
</feature>
<evidence type="ECO:0000259" key="5">
    <source>
        <dbReference type="PROSITE" id="PS50931"/>
    </source>
</evidence>
<evidence type="ECO:0000256" key="3">
    <source>
        <dbReference type="ARBA" id="ARBA00023125"/>
    </source>
</evidence>
<dbReference type="PANTHER" id="PTHR30419">
    <property type="entry name" value="HTH-TYPE TRANSCRIPTIONAL REGULATOR YBHD"/>
    <property type="match status" value="1"/>
</dbReference>
<dbReference type="PRINTS" id="PR00039">
    <property type="entry name" value="HTHLYSR"/>
</dbReference>
<dbReference type="GO" id="GO:0003677">
    <property type="term" value="F:DNA binding"/>
    <property type="evidence" value="ECO:0007669"/>
    <property type="project" value="UniProtKB-KW"/>
</dbReference>
<dbReference type="InterPro" id="IPR005119">
    <property type="entry name" value="LysR_subst-bd"/>
</dbReference>
<dbReference type="Pfam" id="PF03466">
    <property type="entry name" value="LysR_substrate"/>
    <property type="match status" value="1"/>
</dbReference>
<comment type="caution">
    <text evidence="6">The sequence shown here is derived from an EMBL/GenBank/DDBJ whole genome shotgun (WGS) entry which is preliminary data.</text>
</comment>
<name>A0A8J2YFA7_9RHOB</name>
<organism evidence="6 7">
    <name type="scientific">Agaricicola taiwanensis</name>
    <dbReference type="NCBI Taxonomy" id="591372"/>
    <lineage>
        <taxon>Bacteria</taxon>
        <taxon>Pseudomonadati</taxon>
        <taxon>Pseudomonadota</taxon>
        <taxon>Alphaproteobacteria</taxon>
        <taxon>Rhodobacterales</taxon>
        <taxon>Paracoccaceae</taxon>
        <taxon>Agaricicola</taxon>
    </lineage>
</organism>
<dbReference type="Gene3D" id="3.40.190.10">
    <property type="entry name" value="Periplasmic binding protein-like II"/>
    <property type="match status" value="1"/>
</dbReference>
<dbReference type="FunFam" id="1.10.10.10:FF:000001">
    <property type="entry name" value="LysR family transcriptional regulator"/>
    <property type="match status" value="1"/>
</dbReference>
<comment type="similarity">
    <text evidence="1">Belongs to the LysR transcriptional regulatory family.</text>
</comment>
<proteinExistence type="inferred from homology"/>
<reference evidence="6" key="2">
    <citation type="submission" date="2020-09" db="EMBL/GenBank/DDBJ databases">
        <authorList>
            <person name="Sun Q."/>
            <person name="Sedlacek I."/>
        </authorList>
    </citation>
    <scope>NUCLEOTIDE SEQUENCE</scope>
    <source>
        <strain evidence="6">CCM 7684</strain>
    </source>
</reference>
<protein>
    <recommendedName>
        <fullName evidence="5">HTH lysR-type domain-containing protein</fullName>
    </recommendedName>
</protein>
<dbReference type="PROSITE" id="PS50931">
    <property type="entry name" value="HTH_LYSR"/>
    <property type="match status" value="1"/>
</dbReference>